<dbReference type="Pfam" id="PF00583">
    <property type="entry name" value="Acetyltransf_1"/>
    <property type="match status" value="1"/>
</dbReference>
<protein>
    <recommendedName>
        <fullName evidence="4">N-acetyltransferase domain-containing protein</fullName>
    </recommendedName>
</protein>
<dbReference type="EMBL" id="SPLM01000149">
    <property type="protein sequence ID" value="TMW55122.1"/>
    <property type="molecule type" value="Genomic_DNA"/>
</dbReference>
<evidence type="ECO:0000256" key="1">
    <source>
        <dbReference type="ARBA" id="ARBA00022679"/>
    </source>
</evidence>
<evidence type="ECO:0000259" key="4">
    <source>
        <dbReference type="PROSITE" id="PS51186"/>
    </source>
</evidence>
<dbReference type="InterPro" id="IPR016181">
    <property type="entry name" value="Acyl_CoA_acyltransferase"/>
</dbReference>
<keyword evidence="1" id="KW-0808">Transferase</keyword>
<keyword evidence="6" id="KW-1185">Reference proteome</keyword>
<dbReference type="CDD" id="cd04301">
    <property type="entry name" value="NAT_SF"/>
    <property type="match status" value="1"/>
</dbReference>
<dbReference type="GO" id="GO:0016747">
    <property type="term" value="F:acyltransferase activity, transferring groups other than amino-acyl groups"/>
    <property type="evidence" value="ECO:0007669"/>
    <property type="project" value="InterPro"/>
</dbReference>
<gene>
    <name evidence="5" type="ORF">Poli38472_013884</name>
</gene>
<dbReference type="Proteomes" id="UP000794436">
    <property type="component" value="Unassembled WGS sequence"/>
</dbReference>
<dbReference type="AlphaFoldDB" id="A0A8K1C2T9"/>
<dbReference type="PROSITE" id="PS51186">
    <property type="entry name" value="GNAT"/>
    <property type="match status" value="1"/>
</dbReference>
<keyword evidence="2" id="KW-0012">Acyltransferase</keyword>
<evidence type="ECO:0000256" key="2">
    <source>
        <dbReference type="ARBA" id="ARBA00023315"/>
    </source>
</evidence>
<dbReference type="Gene3D" id="3.40.630.30">
    <property type="match status" value="1"/>
</dbReference>
<dbReference type="InterPro" id="IPR051556">
    <property type="entry name" value="N-term/lysine_N-AcTrnsfr"/>
</dbReference>
<feature type="region of interest" description="Disordered" evidence="3">
    <location>
        <begin position="85"/>
        <end position="109"/>
    </location>
</feature>
<accession>A0A8K1C2T9</accession>
<feature type="region of interest" description="Disordered" evidence="3">
    <location>
        <begin position="221"/>
        <end position="243"/>
    </location>
</feature>
<reference evidence="5" key="1">
    <citation type="submission" date="2019-03" db="EMBL/GenBank/DDBJ databases">
        <title>Long read genome sequence of the mycoparasitic Pythium oligandrum ATCC 38472 isolated from sugarbeet rhizosphere.</title>
        <authorList>
            <person name="Gaulin E."/>
        </authorList>
    </citation>
    <scope>NUCLEOTIDE SEQUENCE</scope>
    <source>
        <strain evidence="5">ATCC 38472_TT</strain>
    </source>
</reference>
<feature type="region of interest" description="Disordered" evidence="3">
    <location>
        <begin position="1"/>
        <end position="26"/>
    </location>
</feature>
<feature type="domain" description="N-acetyltransferase" evidence="4">
    <location>
        <begin position="70"/>
        <end position="217"/>
    </location>
</feature>
<feature type="compositionally biased region" description="Basic and acidic residues" evidence="3">
    <location>
        <begin position="225"/>
        <end position="237"/>
    </location>
</feature>
<dbReference type="InterPro" id="IPR000182">
    <property type="entry name" value="GNAT_dom"/>
</dbReference>
<dbReference type="OrthoDB" id="47374at2759"/>
<name>A0A8K1C2T9_PYTOL</name>
<dbReference type="PANTHER" id="PTHR42919">
    <property type="entry name" value="N-ALPHA-ACETYLTRANSFERASE"/>
    <property type="match status" value="1"/>
</dbReference>
<dbReference type="SUPFAM" id="SSF55729">
    <property type="entry name" value="Acyl-CoA N-acyltransferases (Nat)"/>
    <property type="match status" value="1"/>
</dbReference>
<organism evidence="5 6">
    <name type="scientific">Pythium oligandrum</name>
    <name type="common">Mycoparasitic fungus</name>
    <dbReference type="NCBI Taxonomy" id="41045"/>
    <lineage>
        <taxon>Eukaryota</taxon>
        <taxon>Sar</taxon>
        <taxon>Stramenopiles</taxon>
        <taxon>Oomycota</taxon>
        <taxon>Peronosporomycetes</taxon>
        <taxon>Pythiales</taxon>
        <taxon>Pythiaceae</taxon>
        <taxon>Pythium</taxon>
    </lineage>
</organism>
<comment type="caution">
    <text evidence="5">The sequence shown here is derived from an EMBL/GenBank/DDBJ whole genome shotgun (WGS) entry which is preliminary data.</text>
</comment>
<evidence type="ECO:0000313" key="5">
    <source>
        <dbReference type="EMBL" id="TMW55122.1"/>
    </source>
</evidence>
<evidence type="ECO:0000256" key="3">
    <source>
        <dbReference type="SAM" id="MobiDB-lite"/>
    </source>
</evidence>
<evidence type="ECO:0000313" key="6">
    <source>
        <dbReference type="Proteomes" id="UP000794436"/>
    </source>
</evidence>
<proteinExistence type="predicted"/>
<sequence>MGREAEDGAPGTATGSGHEDTQQETTTRVKLRALLQEPTLVAQVKKLNLGILPVQCPALCYKRALNNDTLRLSCAAVLTARDVEDDGRKEGNGEQEEGSERKRRRVEHETSDDAVVVVGGLLAEHDPIHHLVHIQTLAVDAKHRRSGVGRLLVERVIEQARAAPSGAVKCVQLHVHEANEAAIAFYHRLGFNEYKRMDNYYRHLTPRTALVLRRELEFSQPIESNEERKENTEEKQALRSSLS</sequence>
<dbReference type="PANTHER" id="PTHR42919:SF8">
    <property type="entry name" value="N-ALPHA-ACETYLTRANSFERASE 50"/>
    <property type="match status" value="1"/>
</dbReference>